<reference evidence="6 7" key="1">
    <citation type="submission" date="2019-06" db="EMBL/GenBank/DDBJ databases">
        <title>Sequencing the genomes of 1000 actinobacteria strains.</title>
        <authorList>
            <person name="Klenk H.-P."/>
        </authorList>
    </citation>
    <scope>NUCLEOTIDE SEQUENCE [LARGE SCALE GENOMIC DNA]</scope>
    <source>
        <strain evidence="6 7">DSM 41929</strain>
    </source>
</reference>
<evidence type="ECO:0000256" key="3">
    <source>
        <dbReference type="ARBA" id="ARBA00022729"/>
    </source>
</evidence>
<dbReference type="OrthoDB" id="9804660at2"/>
<keyword evidence="3 4" id="KW-0732">Signal</keyword>
<sequence>MSLASSPAPSHAARRFRRSLVAASAVAVGAGALLAPSASAADQWGRGFLIPDSAGHSGASHIGDYVSAVPGAIAYCADPGLAGPGAAGGYGAARDYTSWTSQATGRAASAAQVSQAAYILSKYGQAGSDAQGAAVDADVYSLLNAGSAYALPDGTRAVQRLSYPQVAPQAKKLATAYLSEAARFAGPYTVHLQPLAALRPGVTTNIKITVTSAAGNAVPGIRLNLKAALDGKQVAEDTESTNADGIAYAHVRAAKGHSVTLTTEATGLPGTTLRAVLPHNKEAQRMVLAGGTTSATAQLTMKTTEEGGRIKVVKTAGDTGKPLGGVKFAVRDKDGKTVATGTTNADGIWQTAELPAGEYTVHEVEAVDGYQLASDQHVAVTDGKDAAVAVRDVRIPKPAVPKPRPVTIKVLPQTGA</sequence>
<dbReference type="PROSITE" id="PS51318">
    <property type="entry name" value="TAT"/>
    <property type="match status" value="1"/>
</dbReference>
<dbReference type="SUPFAM" id="SSF49478">
    <property type="entry name" value="Cna protein B-type domain"/>
    <property type="match status" value="1"/>
</dbReference>
<evidence type="ECO:0000313" key="6">
    <source>
        <dbReference type="EMBL" id="TQK99052.1"/>
    </source>
</evidence>
<dbReference type="GO" id="GO:0005975">
    <property type="term" value="P:carbohydrate metabolic process"/>
    <property type="evidence" value="ECO:0007669"/>
    <property type="project" value="UniProtKB-ARBA"/>
</dbReference>
<keyword evidence="2" id="KW-0964">Secreted</keyword>
<dbReference type="GO" id="GO:0004180">
    <property type="term" value="F:carboxypeptidase activity"/>
    <property type="evidence" value="ECO:0007669"/>
    <property type="project" value="UniProtKB-KW"/>
</dbReference>
<evidence type="ECO:0000256" key="4">
    <source>
        <dbReference type="SAM" id="SignalP"/>
    </source>
</evidence>
<gene>
    <name evidence="6" type="ORF">FB563_4106</name>
</gene>
<dbReference type="SUPFAM" id="SSF49373">
    <property type="entry name" value="Invasin/intimin cell-adhesion fragments"/>
    <property type="match status" value="1"/>
</dbReference>
<dbReference type="Gene3D" id="2.60.40.10">
    <property type="entry name" value="Immunoglobulins"/>
    <property type="match status" value="2"/>
</dbReference>
<comment type="caution">
    <text evidence="6">The sequence shown here is derived from an EMBL/GenBank/DDBJ whole genome shotgun (WGS) entry which is preliminary data.</text>
</comment>
<proteinExistence type="inferred from homology"/>
<dbReference type="InterPro" id="IPR013783">
    <property type="entry name" value="Ig-like_fold"/>
</dbReference>
<keyword evidence="6" id="KW-0121">Carboxypeptidase</keyword>
<dbReference type="PANTHER" id="PTHR36108">
    <property type="entry name" value="COLOSSIN-B-RELATED"/>
    <property type="match status" value="1"/>
</dbReference>
<accession>A0A542UJ20</accession>
<dbReference type="InterPro" id="IPR041033">
    <property type="entry name" value="SpaA_PFL_dom_1"/>
</dbReference>
<organism evidence="6 7">
    <name type="scientific">Streptomyces puniciscabiei</name>
    <dbReference type="NCBI Taxonomy" id="164348"/>
    <lineage>
        <taxon>Bacteria</taxon>
        <taxon>Bacillati</taxon>
        <taxon>Actinomycetota</taxon>
        <taxon>Actinomycetes</taxon>
        <taxon>Kitasatosporales</taxon>
        <taxon>Streptomycetaceae</taxon>
        <taxon>Streptomyces</taxon>
    </lineage>
</organism>
<dbReference type="Pfam" id="PF17802">
    <property type="entry name" value="SpaA"/>
    <property type="match status" value="1"/>
</dbReference>
<name>A0A542UJ20_9ACTN</name>
<dbReference type="EMBL" id="VFNX01000001">
    <property type="protein sequence ID" value="TQK99052.1"/>
    <property type="molecule type" value="Genomic_DNA"/>
</dbReference>
<feature type="chain" id="PRO_5021987648" evidence="4">
    <location>
        <begin position="41"/>
        <end position="416"/>
    </location>
</feature>
<comment type="similarity">
    <text evidence="1">Belongs to the serine-aspartate repeat-containing protein (SDr) family.</text>
</comment>
<protein>
    <submittedName>
        <fullName evidence="6">Carboxypeptidase family protein</fullName>
    </submittedName>
</protein>
<keyword evidence="7" id="KW-1185">Reference proteome</keyword>
<keyword evidence="6" id="KW-0378">Hydrolase</keyword>
<keyword evidence="6" id="KW-0645">Protease</keyword>
<evidence type="ECO:0000259" key="5">
    <source>
        <dbReference type="Pfam" id="PF17802"/>
    </source>
</evidence>
<feature type="signal peptide" evidence="4">
    <location>
        <begin position="1"/>
        <end position="40"/>
    </location>
</feature>
<feature type="domain" description="SpaA-like prealbumin fold" evidence="5">
    <location>
        <begin position="308"/>
        <end position="391"/>
    </location>
</feature>
<dbReference type="AlphaFoldDB" id="A0A542UJ20"/>
<dbReference type="PANTHER" id="PTHR36108:SF13">
    <property type="entry name" value="COLOSSIN-B-RELATED"/>
    <property type="match status" value="1"/>
</dbReference>
<evidence type="ECO:0000256" key="2">
    <source>
        <dbReference type="ARBA" id="ARBA00022525"/>
    </source>
</evidence>
<evidence type="ECO:0000256" key="1">
    <source>
        <dbReference type="ARBA" id="ARBA00007257"/>
    </source>
</evidence>
<dbReference type="Proteomes" id="UP000318103">
    <property type="component" value="Unassembled WGS sequence"/>
</dbReference>
<evidence type="ECO:0000313" key="7">
    <source>
        <dbReference type="Proteomes" id="UP000318103"/>
    </source>
</evidence>
<dbReference type="InterPro" id="IPR006311">
    <property type="entry name" value="TAT_signal"/>
</dbReference>
<dbReference type="InterPro" id="IPR008964">
    <property type="entry name" value="Invasin/intimin_cell_adhesion"/>
</dbReference>